<dbReference type="SUPFAM" id="SSF51316">
    <property type="entry name" value="Mss4-like"/>
    <property type="match status" value="1"/>
</dbReference>
<protein>
    <recommendedName>
        <fullName evidence="4">CENP-V/GFA domain-containing protein</fullName>
    </recommendedName>
</protein>
<keyword evidence="3" id="KW-0862">Zinc</keyword>
<dbReference type="EMBL" id="BAAAEM010000002">
    <property type="protein sequence ID" value="GAA0469977.1"/>
    <property type="molecule type" value="Genomic_DNA"/>
</dbReference>
<sequence>MLSQDEFSVNQGKLKTIAGQGGAERLFCADCGTGIAYKNANILPGMIDVQTATLDLPDAYIPEMNIQLAEQIGWEKMAHEMPSFDRFPPQE</sequence>
<comment type="similarity">
    <text evidence="1">Belongs to the Gfa family.</text>
</comment>
<keyword evidence="2" id="KW-0479">Metal-binding</keyword>
<evidence type="ECO:0000313" key="6">
    <source>
        <dbReference type="Proteomes" id="UP001500713"/>
    </source>
</evidence>
<evidence type="ECO:0000256" key="2">
    <source>
        <dbReference type="ARBA" id="ARBA00022723"/>
    </source>
</evidence>
<comment type="caution">
    <text evidence="5">The sequence shown here is derived from an EMBL/GenBank/DDBJ whole genome shotgun (WGS) entry which is preliminary data.</text>
</comment>
<keyword evidence="6" id="KW-1185">Reference proteome</keyword>
<dbReference type="Gene3D" id="3.90.1590.10">
    <property type="entry name" value="glutathione-dependent formaldehyde- activating enzyme (gfa)"/>
    <property type="match status" value="1"/>
</dbReference>
<organism evidence="5 6">
    <name type="scientific">Parasphingorhabdus litoris</name>
    <dbReference type="NCBI Taxonomy" id="394733"/>
    <lineage>
        <taxon>Bacteria</taxon>
        <taxon>Pseudomonadati</taxon>
        <taxon>Pseudomonadota</taxon>
        <taxon>Alphaproteobacteria</taxon>
        <taxon>Sphingomonadales</taxon>
        <taxon>Sphingomonadaceae</taxon>
        <taxon>Parasphingorhabdus</taxon>
    </lineage>
</organism>
<dbReference type="Pfam" id="PF04828">
    <property type="entry name" value="GFA"/>
    <property type="match status" value="1"/>
</dbReference>
<accession>A0ABN1A8A7</accession>
<dbReference type="Proteomes" id="UP001500713">
    <property type="component" value="Unassembled WGS sequence"/>
</dbReference>
<dbReference type="InterPro" id="IPR011057">
    <property type="entry name" value="Mss4-like_sf"/>
</dbReference>
<evidence type="ECO:0000256" key="3">
    <source>
        <dbReference type="ARBA" id="ARBA00022833"/>
    </source>
</evidence>
<feature type="domain" description="CENP-V/GFA" evidence="4">
    <location>
        <begin position="2"/>
        <end position="66"/>
    </location>
</feature>
<dbReference type="InterPro" id="IPR006913">
    <property type="entry name" value="CENP-V/GFA"/>
</dbReference>
<reference evidence="5 6" key="1">
    <citation type="journal article" date="2019" name="Int. J. Syst. Evol. Microbiol.">
        <title>The Global Catalogue of Microorganisms (GCM) 10K type strain sequencing project: providing services to taxonomists for standard genome sequencing and annotation.</title>
        <authorList>
            <consortium name="The Broad Institute Genomics Platform"/>
            <consortium name="The Broad Institute Genome Sequencing Center for Infectious Disease"/>
            <person name="Wu L."/>
            <person name="Ma J."/>
        </authorList>
    </citation>
    <scope>NUCLEOTIDE SEQUENCE [LARGE SCALE GENOMIC DNA]</scope>
    <source>
        <strain evidence="5 6">JCM 14162</strain>
    </source>
</reference>
<name>A0ABN1A8A7_9SPHN</name>
<gene>
    <name evidence="5" type="ORF">GCM10009096_08620</name>
</gene>
<evidence type="ECO:0000256" key="1">
    <source>
        <dbReference type="ARBA" id="ARBA00005495"/>
    </source>
</evidence>
<evidence type="ECO:0000313" key="5">
    <source>
        <dbReference type="EMBL" id="GAA0469977.1"/>
    </source>
</evidence>
<proteinExistence type="inferred from homology"/>
<evidence type="ECO:0000259" key="4">
    <source>
        <dbReference type="Pfam" id="PF04828"/>
    </source>
</evidence>